<reference evidence="1" key="1">
    <citation type="journal article" date="2014" name="Int. J. Syst. Evol. Microbiol.">
        <title>Complete genome sequence of Corynebacterium casei LMG S-19264T (=DSM 44701T), isolated from a smear-ripened cheese.</title>
        <authorList>
            <consortium name="US DOE Joint Genome Institute (JGI-PGF)"/>
            <person name="Walter F."/>
            <person name="Albersmeier A."/>
            <person name="Kalinowski J."/>
            <person name="Ruckert C."/>
        </authorList>
    </citation>
    <scope>NUCLEOTIDE SEQUENCE</scope>
    <source>
        <strain evidence="1">CGMCC 1.12360</strain>
    </source>
</reference>
<dbReference type="Gene3D" id="3.40.630.30">
    <property type="match status" value="1"/>
</dbReference>
<protein>
    <submittedName>
        <fullName evidence="1">Uncharacterized protein</fullName>
    </submittedName>
</protein>
<organism evidence="1 2">
    <name type="scientific">Compostibacillus humi</name>
    <dbReference type="NCBI Taxonomy" id="1245525"/>
    <lineage>
        <taxon>Bacteria</taxon>
        <taxon>Bacillati</taxon>
        <taxon>Bacillota</taxon>
        <taxon>Bacilli</taxon>
        <taxon>Bacillales</taxon>
        <taxon>Bacillaceae</taxon>
        <taxon>Compostibacillus</taxon>
    </lineage>
</organism>
<name>A0A8J2ZQ35_9BACI</name>
<proteinExistence type="predicted"/>
<sequence length="134" mass="15564">MQIMRANEVPSGQLEEFLQQNETLDSEVLEEKGYIVSVKDHIAGCFVLDEMEKEDVYWLKQLYITKNEANKLPVLLEAILALAKAKQAKSVYVHSHQPIVDILLEAMQFHLQRENVFANPQPKTKGNWWYYQVS</sequence>
<keyword evidence="2" id="KW-1185">Reference proteome</keyword>
<reference evidence="1" key="2">
    <citation type="submission" date="2020-09" db="EMBL/GenBank/DDBJ databases">
        <authorList>
            <person name="Sun Q."/>
            <person name="Zhou Y."/>
        </authorList>
    </citation>
    <scope>NUCLEOTIDE SEQUENCE</scope>
    <source>
        <strain evidence="1">CGMCC 1.12360</strain>
    </source>
</reference>
<dbReference type="AlphaFoldDB" id="A0A8J2ZQ35"/>
<dbReference type="InterPro" id="IPR008929">
    <property type="entry name" value="Chondroitin_lyas"/>
</dbReference>
<dbReference type="Proteomes" id="UP000602050">
    <property type="component" value="Unassembled WGS sequence"/>
</dbReference>
<dbReference type="EMBL" id="BMEV01000008">
    <property type="protein sequence ID" value="GGH71162.1"/>
    <property type="molecule type" value="Genomic_DNA"/>
</dbReference>
<evidence type="ECO:0000313" key="2">
    <source>
        <dbReference type="Proteomes" id="UP000602050"/>
    </source>
</evidence>
<evidence type="ECO:0000313" key="1">
    <source>
        <dbReference type="EMBL" id="GGH71162.1"/>
    </source>
</evidence>
<dbReference type="SUPFAM" id="SSF48230">
    <property type="entry name" value="Chondroitin AC/alginate lyase"/>
    <property type="match status" value="1"/>
</dbReference>
<accession>A0A8J2ZQ35</accession>
<comment type="caution">
    <text evidence="1">The sequence shown here is derived from an EMBL/GenBank/DDBJ whole genome shotgun (WGS) entry which is preliminary data.</text>
</comment>
<gene>
    <name evidence="1" type="ORF">GCM10010978_06800</name>
</gene>